<comment type="catalytic activity">
    <reaction evidence="5">
        <text>pseudouridine(1915) in 23S rRNA + S-adenosyl-L-methionine = N(3)-methylpseudouridine(1915) in 23S rRNA + S-adenosyl-L-homocysteine + H(+)</text>
        <dbReference type="Rhea" id="RHEA:42752"/>
        <dbReference type="Rhea" id="RHEA-COMP:10221"/>
        <dbReference type="Rhea" id="RHEA-COMP:10222"/>
        <dbReference type="ChEBI" id="CHEBI:15378"/>
        <dbReference type="ChEBI" id="CHEBI:57856"/>
        <dbReference type="ChEBI" id="CHEBI:59789"/>
        <dbReference type="ChEBI" id="CHEBI:65314"/>
        <dbReference type="ChEBI" id="CHEBI:74486"/>
        <dbReference type="EC" id="2.1.1.177"/>
    </reaction>
</comment>
<dbReference type="Gene3D" id="3.40.1280.10">
    <property type="match status" value="1"/>
</dbReference>
<evidence type="ECO:0000313" key="6">
    <source>
        <dbReference type="EMBL" id="GLS26910.1"/>
    </source>
</evidence>
<evidence type="ECO:0000313" key="7">
    <source>
        <dbReference type="Proteomes" id="UP001156870"/>
    </source>
</evidence>
<evidence type="ECO:0000256" key="5">
    <source>
        <dbReference type="HAMAP-Rule" id="MF_00658"/>
    </source>
</evidence>
<evidence type="ECO:0000256" key="1">
    <source>
        <dbReference type="ARBA" id="ARBA00022603"/>
    </source>
</evidence>
<comment type="similarity">
    <text evidence="4 5">Belongs to the RNA methyltransferase RlmH family.</text>
</comment>
<dbReference type="InterPro" id="IPR029026">
    <property type="entry name" value="tRNA_m1G_MTases_N"/>
</dbReference>
<name>A0AA37T4V2_9GAMM</name>
<evidence type="ECO:0000256" key="2">
    <source>
        <dbReference type="ARBA" id="ARBA00022679"/>
    </source>
</evidence>
<keyword evidence="5" id="KW-0698">rRNA processing</keyword>
<dbReference type="RefSeq" id="WP_232593554.1">
    <property type="nucleotide sequence ID" value="NZ_BSPD01000062.1"/>
</dbReference>
<protein>
    <recommendedName>
        <fullName evidence="5">Ribosomal RNA large subunit methyltransferase H</fullName>
        <ecNumber evidence="5">2.1.1.177</ecNumber>
    </recommendedName>
    <alternativeName>
        <fullName evidence="5">23S rRNA (pseudouridine1915-N3)-methyltransferase</fullName>
    </alternativeName>
    <alternativeName>
        <fullName evidence="5">23S rRNA m3Psi1915 methyltransferase</fullName>
    </alternativeName>
    <alternativeName>
        <fullName evidence="5">rRNA (pseudouridine-N3-)-methyltransferase RlmH</fullName>
    </alternativeName>
</protein>
<comment type="subunit">
    <text evidence="5">Homodimer.</text>
</comment>
<dbReference type="AlphaFoldDB" id="A0AA37T4V2"/>
<dbReference type="InterPro" id="IPR003742">
    <property type="entry name" value="RlmH-like"/>
</dbReference>
<keyword evidence="5" id="KW-0963">Cytoplasm</keyword>
<proteinExistence type="inferred from homology"/>
<keyword evidence="7" id="KW-1185">Reference proteome</keyword>
<sequence>MKISIIAVGTKMPQWVEMGYMEYAKRLPREIKVEMVEIPLGARGKNTSPEKAMQQEAEKIRAAIPTNDWVVTLEVKGKPWSTEVLAEQLGQWKMDGRNISLLIGGPNGLHASCLSLSNARWSLSPLTLPHPLVRILLIEQIYRATTILNNHPYHK</sequence>
<dbReference type="PANTHER" id="PTHR33603">
    <property type="entry name" value="METHYLTRANSFERASE"/>
    <property type="match status" value="1"/>
</dbReference>
<organism evidence="6 7">
    <name type="scientific">Marinibactrum halimedae</name>
    <dbReference type="NCBI Taxonomy" id="1444977"/>
    <lineage>
        <taxon>Bacteria</taxon>
        <taxon>Pseudomonadati</taxon>
        <taxon>Pseudomonadota</taxon>
        <taxon>Gammaproteobacteria</taxon>
        <taxon>Cellvibrionales</taxon>
        <taxon>Cellvibrionaceae</taxon>
        <taxon>Marinibactrum</taxon>
    </lineage>
</organism>
<dbReference type="CDD" id="cd18081">
    <property type="entry name" value="RlmH-like"/>
    <property type="match status" value="1"/>
</dbReference>
<comment type="subcellular location">
    <subcellularLocation>
        <location evidence="5">Cytoplasm</location>
    </subcellularLocation>
</comment>
<dbReference type="PIRSF" id="PIRSF004505">
    <property type="entry name" value="MT_bac"/>
    <property type="match status" value="1"/>
</dbReference>
<dbReference type="GO" id="GO:0070038">
    <property type="term" value="F:rRNA (pseudouridine-N3-)-methyltransferase activity"/>
    <property type="evidence" value="ECO:0007669"/>
    <property type="project" value="UniProtKB-UniRule"/>
</dbReference>
<dbReference type="SUPFAM" id="SSF75217">
    <property type="entry name" value="alpha/beta knot"/>
    <property type="match status" value="1"/>
</dbReference>
<keyword evidence="3 5" id="KW-0949">S-adenosyl-L-methionine</keyword>
<feature type="binding site" evidence="5">
    <location>
        <position position="104"/>
    </location>
    <ligand>
        <name>S-adenosyl-L-methionine</name>
        <dbReference type="ChEBI" id="CHEBI:59789"/>
    </ligand>
</feature>
<evidence type="ECO:0000256" key="3">
    <source>
        <dbReference type="ARBA" id="ARBA00022691"/>
    </source>
</evidence>
<dbReference type="GO" id="GO:0005737">
    <property type="term" value="C:cytoplasm"/>
    <property type="evidence" value="ECO:0007669"/>
    <property type="project" value="UniProtKB-SubCell"/>
</dbReference>
<keyword evidence="2 5" id="KW-0808">Transferase</keyword>
<dbReference type="Proteomes" id="UP001156870">
    <property type="component" value="Unassembled WGS sequence"/>
</dbReference>
<comment type="caution">
    <text evidence="6">The sequence shown here is derived from an EMBL/GenBank/DDBJ whole genome shotgun (WGS) entry which is preliminary data.</text>
</comment>
<dbReference type="PANTHER" id="PTHR33603:SF1">
    <property type="entry name" value="RIBOSOMAL RNA LARGE SUBUNIT METHYLTRANSFERASE H"/>
    <property type="match status" value="1"/>
</dbReference>
<dbReference type="EC" id="2.1.1.177" evidence="5"/>
<reference evidence="6 7" key="1">
    <citation type="journal article" date="2014" name="Int. J. Syst. Evol. Microbiol.">
        <title>Complete genome sequence of Corynebacterium casei LMG S-19264T (=DSM 44701T), isolated from a smear-ripened cheese.</title>
        <authorList>
            <consortium name="US DOE Joint Genome Institute (JGI-PGF)"/>
            <person name="Walter F."/>
            <person name="Albersmeier A."/>
            <person name="Kalinowski J."/>
            <person name="Ruckert C."/>
        </authorList>
    </citation>
    <scope>NUCLEOTIDE SEQUENCE [LARGE SCALE GENOMIC DNA]</scope>
    <source>
        <strain evidence="6 7">NBRC 110095</strain>
    </source>
</reference>
<dbReference type="HAMAP" id="MF_00658">
    <property type="entry name" value="23SrRNA_methyltr_H"/>
    <property type="match status" value="1"/>
</dbReference>
<dbReference type="EMBL" id="BSPD01000062">
    <property type="protein sequence ID" value="GLS26910.1"/>
    <property type="molecule type" value="Genomic_DNA"/>
</dbReference>
<dbReference type="Pfam" id="PF02590">
    <property type="entry name" value="SPOUT_MTase"/>
    <property type="match status" value="1"/>
</dbReference>
<feature type="binding site" evidence="5">
    <location>
        <begin position="123"/>
        <end position="128"/>
    </location>
    <ligand>
        <name>S-adenosyl-L-methionine</name>
        <dbReference type="ChEBI" id="CHEBI:59789"/>
    </ligand>
</feature>
<accession>A0AA37T4V2</accession>
<dbReference type="InterPro" id="IPR029028">
    <property type="entry name" value="Alpha/beta_knot_MTases"/>
</dbReference>
<dbReference type="NCBIfam" id="NF000986">
    <property type="entry name" value="PRK00103.1-4"/>
    <property type="match status" value="1"/>
</dbReference>
<keyword evidence="1 5" id="KW-0489">Methyltransferase</keyword>
<dbReference type="NCBIfam" id="TIGR00246">
    <property type="entry name" value="tRNA_RlmH_YbeA"/>
    <property type="match status" value="1"/>
</dbReference>
<gene>
    <name evidence="5 6" type="primary">rlmH</name>
    <name evidence="6" type="ORF">GCM10007877_26290</name>
</gene>
<evidence type="ECO:0000256" key="4">
    <source>
        <dbReference type="ARBA" id="ARBA00038303"/>
    </source>
</evidence>
<feature type="binding site" evidence="5">
    <location>
        <position position="73"/>
    </location>
    <ligand>
        <name>S-adenosyl-L-methionine</name>
        <dbReference type="ChEBI" id="CHEBI:59789"/>
    </ligand>
</feature>
<comment type="function">
    <text evidence="5">Specifically methylates the pseudouridine at position 1915 (m3Psi1915) in 23S rRNA.</text>
</comment>